<accession>A0ABQ6P852</accession>
<dbReference type="SUPFAM" id="SSF55073">
    <property type="entry name" value="Nucleotide cyclase"/>
    <property type="match status" value="1"/>
</dbReference>
<evidence type="ECO:0000259" key="2">
    <source>
        <dbReference type="PROSITE" id="PS50883"/>
    </source>
</evidence>
<dbReference type="NCBIfam" id="TIGR00254">
    <property type="entry name" value="GGDEF"/>
    <property type="match status" value="1"/>
</dbReference>
<dbReference type="PANTHER" id="PTHR33121">
    <property type="entry name" value="CYCLIC DI-GMP PHOSPHODIESTERASE PDEF"/>
    <property type="match status" value="1"/>
</dbReference>
<feature type="transmembrane region" description="Helical" evidence="1">
    <location>
        <begin position="130"/>
        <end position="163"/>
    </location>
</feature>
<organism evidence="4 5">
    <name type="scientific">Novosphingobium pituita</name>
    <dbReference type="NCBI Taxonomy" id="3056842"/>
    <lineage>
        <taxon>Bacteria</taxon>
        <taxon>Pseudomonadati</taxon>
        <taxon>Pseudomonadota</taxon>
        <taxon>Alphaproteobacteria</taxon>
        <taxon>Sphingomonadales</taxon>
        <taxon>Sphingomonadaceae</taxon>
        <taxon>Novosphingobium</taxon>
    </lineage>
</organism>
<name>A0ABQ6P852_9SPHN</name>
<dbReference type="InterPro" id="IPR035919">
    <property type="entry name" value="EAL_sf"/>
</dbReference>
<feature type="transmembrane region" description="Helical" evidence="1">
    <location>
        <begin position="170"/>
        <end position="191"/>
    </location>
</feature>
<keyword evidence="1" id="KW-0472">Membrane</keyword>
<feature type="transmembrane region" description="Helical" evidence="1">
    <location>
        <begin position="97"/>
        <end position="118"/>
    </location>
</feature>
<dbReference type="Gene3D" id="3.30.70.270">
    <property type="match status" value="1"/>
</dbReference>
<dbReference type="Pfam" id="PF00990">
    <property type="entry name" value="GGDEF"/>
    <property type="match status" value="1"/>
</dbReference>
<keyword evidence="1" id="KW-1133">Transmembrane helix</keyword>
<evidence type="ECO:0000313" key="5">
    <source>
        <dbReference type="Proteomes" id="UP001187221"/>
    </source>
</evidence>
<keyword evidence="5" id="KW-1185">Reference proteome</keyword>
<feature type="transmembrane region" description="Helical" evidence="1">
    <location>
        <begin position="55"/>
        <end position="77"/>
    </location>
</feature>
<dbReference type="Pfam" id="PF00563">
    <property type="entry name" value="EAL"/>
    <property type="match status" value="1"/>
</dbReference>
<dbReference type="PROSITE" id="PS50883">
    <property type="entry name" value="EAL"/>
    <property type="match status" value="1"/>
</dbReference>
<sequence length="662" mass="71993">MRSWWPVRWFAEIGSDPALAVPQAVNLQKQVPLLYGLLLINSLAVAITHRGQAPFMLTVSVPAVLFTISVVRMVHWLRRARLGPPSPALARRQLRTITVLAALMALAYILWSLALAPYGGPLVQAHVGLYISTTVIGCIFCLLILPQAALLVALTVLPAFIYMCIERQELTLVTIGINVALVLGVLLRVLFNTFSYFRNQVLSATLLASQHAELQRLNEENRRLALTDSLTGLPNRRQFHADLDRLTAQEGRAPFAIGVLDLDRFKPINDTYGHQVGDRLLTAIAARLRAMTGPQIMVYRLGGDEFGLIDTDLPSFENTCERLLQQVKAPLHIGEIVLRVGGSLGISRFPEAGTTATDLFDRADYALYHAKHVNGGGMCVFTAALETAVRANRAIERALQASSFEDELSIVLQPIIALDTGHLGGVEVLARWTNPHLGEISATEFIAIAERSTAIHSITRTVFRKGLKAAQCLPAHVALSFNLSVCDLGSATTLAFIRREIELAGIAPGRIWIEVTETAVMRNAEAAAGALQAFRDMGIRIALDDFGTGYSSLGYVQTLPLDKVKIDRSFVRAIDGERGCTMTRAVITLCHTIGLACVAEGVESASQCALLRQAGCEYAQGYLFSHPLPLETLLARCTDPDADWRPALGEITPQTDRGAAAA</sequence>
<dbReference type="EMBL" id="BTFW01000001">
    <property type="protein sequence ID" value="GMM60311.1"/>
    <property type="molecule type" value="Genomic_DNA"/>
</dbReference>
<dbReference type="SMART" id="SM00267">
    <property type="entry name" value="GGDEF"/>
    <property type="match status" value="1"/>
</dbReference>
<dbReference type="RefSeq" id="WP_317974116.1">
    <property type="nucleotide sequence ID" value="NZ_BTFW01000001.1"/>
</dbReference>
<dbReference type="InterPro" id="IPR000160">
    <property type="entry name" value="GGDEF_dom"/>
</dbReference>
<gene>
    <name evidence="4" type="ORF">NUTIK01_10880</name>
</gene>
<feature type="domain" description="EAL" evidence="2">
    <location>
        <begin position="388"/>
        <end position="641"/>
    </location>
</feature>
<dbReference type="InterPro" id="IPR050706">
    <property type="entry name" value="Cyclic-di-GMP_PDE-like"/>
</dbReference>
<feature type="transmembrane region" description="Helical" evidence="1">
    <location>
        <begin position="32"/>
        <end position="49"/>
    </location>
</feature>
<proteinExistence type="predicted"/>
<feature type="domain" description="GGDEF" evidence="3">
    <location>
        <begin position="253"/>
        <end position="383"/>
    </location>
</feature>
<dbReference type="CDD" id="cd01948">
    <property type="entry name" value="EAL"/>
    <property type="match status" value="1"/>
</dbReference>
<keyword evidence="1" id="KW-0812">Transmembrane</keyword>
<dbReference type="Proteomes" id="UP001187221">
    <property type="component" value="Unassembled WGS sequence"/>
</dbReference>
<dbReference type="SUPFAM" id="SSF141868">
    <property type="entry name" value="EAL domain-like"/>
    <property type="match status" value="1"/>
</dbReference>
<reference evidence="4 5" key="1">
    <citation type="submission" date="2023-06" db="EMBL/GenBank/DDBJ databases">
        <title>Draft genome sequence of Novosphingobium sp. strain IK01.</title>
        <authorList>
            <person name="Hatamoto M."/>
            <person name="Ikarashi T."/>
            <person name="Yamaguchi T."/>
        </authorList>
    </citation>
    <scope>NUCLEOTIDE SEQUENCE [LARGE SCALE GENOMIC DNA]</scope>
    <source>
        <strain evidence="4 5">IK01</strain>
    </source>
</reference>
<evidence type="ECO:0000256" key="1">
    <source>
        <dbReference type="SAM" id="Phobius"/>
    </source>
</evidence>
<dbReference type="PANTHER" id="PTHR33121:SF71">
    <property type="entry name" value="OXYGEN SENSOR PROTEIN DOSP"/>
    <property type="match status" value="1"/>
</dbReference>
<dbReference type="PROSITE" id="PS50887">
    <property type="entry name" value="GGDEF"/>
    <property type="match status" value="1"/>
</dbReference>
<protein>
    <submittedName>
        <fullName evidence="4">EAL domain-containing protein</fullName>
    </submittedName>
</protein>
<dbReference type="CDD" id="cd01949">
    <property type="entry name" value="GGDEF"/>
    <property type="match status" value="1"/>
</dbReference>
<dbReference type="InterPro" id="IPR001633">
    <property type="entry name" value="EAL_dom"/>
</dbReference>
<dbReference type="Gene3D" id="3.20.20.450">
    <property type="entry name" value="EAL domain"/>
    <property type="match status" value="1"/>
</dbReference>
<comment type="caution">
    <text evidence="4">The sequence shown here is derived from an EMBL/GenBank/DDBJ whole genome shotgun (WGS) entry which is preliminary data.</text>
</comment>
<dbReference type="InterPro" id="IPR029787">
    <property type="entry name" value="Nucleotide_cyclase"/>
</dbReference>
<dbReference type="InterPro" id="IPR043128">
    <property type="entry name" value="Rev_trsase/Diguanyl_cyclase"/>
</dbReference>
<evidence type="ECO:0000313" key="4">
    <source>
        <dbReference type="EMBL" id="GMM60311.1"/>
    </source>
</evidence>
<dbReference type="SMART" id="SM00052">
    <property type="entry name" value="EAL"/>
    <property type="match status" value="1"/>
</dbReference>
<evidence type="ECO:0000259" key="3">
    <source>
        <dbReference type="PROSITE" id="PS50887"/>
    </source>
</evidence>